<evidence type="ECO:0000256" key="1">
    <source>
        <dbReference type="ARBA" id="ARBA00010197"/>
    </source>
</evidence>
<dbReference type="AlphaFoldDB" id="A0AAN7IY69"/>
<protein>
    <recommendedName>
        <fullName evidence="3">SKI-interacting protein SKIP SNW domain-containing protein</fullName>
    </recommendedName>
</protein>
<dbReference type="GO" id="GO:0005681">
    <property type="term" value="C:spliceosomal complex"/>
    <property type="evidence" value="ECO:0007669"/>
    <property type="project" value="InterPro"/>
</dbReference>
<feature type="region of interest" description="Disordered" evidence="2">
    <location>
        <begin position="42"/>
        <end position="61"/>
    </location>
</feature>
<feature type="region of interest" description="Disordered" evidence="2">
    <location>
        <begin position="119"/>
        <end position="154"/>
    </location>
</feature>
<evidence type="ECO:0000313" key="4">
    <source>
        <dbReference type="EMBL" id="KAK4590396.1"/>
    </source>
</evidence>
<dbReference type="Proteomes" id="UP001324115">
    <property type="component" value="Unassembled WGS sequence"/>
</dbReference>
<feature type="domain" description="SKI-interacting protein SKIP SNW" evidence="3">
    <location>
        <begin position="85"/>
        <end position="248"/>
    </location>
</feature>
<proteinExistence type="inferred from homology"/>
<dbReference type="GO" id="GO:0000398">
    <property type="term" value="P:mRNA splicing, via spliceosome"/>
    <property type="evidence" value="ECO:0007669"/>
    <property type="project" value="InterPro"/>
</dbReference>
<feature type="compositionally biased region" description="Acidic residues" evidence="2">
    <location>
        <begin position="43"/>
        <end position="52"/>
    </location>
</feature>
<dbReference type="EMBL" id="JAXUIC010000005">
    <property type="protein sequence ID" value="KAK4590396.1"/>
    <property type="molecule type" value="Genomic_DNA"/>
</dbReference>
<accession>A0AAN7IY69</accession>
<feature type="compositionally biased region" description="Pro residues" evidence="2">
    <location>
        <begin position="138"/>
        <end position="149"/>
    </location>
</feature>
<dbReference type="InterPro" id="IPR017862">
    <property type="entry name" value="SKI-int_prot_SKIP"/>
</dbReference>
<dbReference type="InterPro" id="IPR004015">
    <property type="entry name" value="SKI-int_prot_SKIP_SNW-dom"/>
</dbReference>
<comment type="caution">
    <text evidence="4">The sequence shown here is derived from an EMBL/GenBank/DDBJ whole genome shotgun (WGS) entry which is preliminary data.</text>
</comment>
<keyword evidence="5" id="KW-1185">Reference proteome</keyword>
<evidence type="ECO:0000259" key="3">
    <source>
        <dbReference type="Pfam" id="PF02731"/>
    </source>
</evidence>
<dbReference type="PANTHER" id="PTHR12096">
    <property type="entry name" value="NUCLEAR PROTEIN SKIP-RELATED"/>
    <property type="match status" value="1"/>
</dbReference>
<organism evidence="4 5">
    <name type="scientific">Quercus rubra</name>
    <name type="common">Northern red oak</name>
    <name type="synonym">Quercus borealis</name>
    <dbReference type="NCBI Taxonomy" id="3512"/>
    <lineage>
        <taxon>Eukaryota</taxon>
        <taxon>Viridiplantae</taxon>
        <taxon>Streptophyta</taxon>
        <taxon>Embryophyta</taxon>
        <taxon>Tracheophyta</taxon>
        <taxon>Spermatophyta</taxon>
        <taxon>Magnoliopsida</taxon>
        <taxon>eudicotyledons</taxon>
        <taxon>Gunneridae</taxon>
        <taxon>Pentapetalae</taxon>
        <taxon>rosids</taxon>
        <taxon>fabids</taxon>
        <taxon>Fagales</taxon>
        <taxon>Fagaceae</taxon>
        <taxon>Quercus</taxon>
    </lineage>
</organism>
<sequence length="296" mass="33727">MGRVVLLSGGSKLVRQNRTVYSHYKHLIHLIPKVPLSVKENVGDEEEEEEELQREIEETTQETNASLEKILNLRFTTARQQHSSKFIKYKPSQQSASAAFNSGAKERIINILEMPADPLDPPKFKHKGLPKPSASASPPVPIMHSPPRPVTVKDQQDWKIPPRISNWINPKGYTIPLDKRLAADGRALHDVHINNNFATLSEALYLAEHKAREAVAIRSKLQKEILMKEKERKECELRALAQKARSERTASAAAALDTSDMMRIHYEHASAYEKEDRLPKETMEEQHMLCEKVHEE</sequence>
<gene>
    <name evidence="4" type="ORF">RGQ29_020804</name>
</gene>
<evidence type="ECO:0000256" key="2">
    <source>
        <dbReference type="SAM" id="MobiDB-lite"/>
    </source>
</evidence>
<dbReference type="Pfam" id="PF02731">
    <property type="entry name" value="SKIP_SNW"/>
    <property type="match status" value="1"/>
</dbReference>
<reference evidence="4 5" key="1">
    <citation type="journal article" date="2023" name="G3 (Bethesda)">
        <title>A haplotype-resolved chromosome-scale genome for Quercus rubra L. provides insights into the genetics of adaptive traits for red oak species.</title>
        <authorList>
            <person name="Kapoor B."/>
            <person name="Jenkins J."/>
            <person name="Schmutz J."/>
            <person name="Zhebentyayeva T."/>
            <person name="Kuelheim C."/>
            <person name="Coggeshall M."/>
            <person name="Heim C."/>
            <person name="Lasky J.R."/>
            <person name="Leites L."/>
            <person name="Islam-Faridi N."/>
            <person name="Romero-Severson J."/>
            <person name="DeLeo V.L."/>
            <person name="Lucas S.M."/>
            <person name="Lazic D."/>
            <person name="Gailing O."/>
            <person name="Carlson J."/>
            <person name="Staton M."/>
        </authorList>
    </citation>
    <scope>NUCLEOTIDE SEQUENCE [LARGE SCALE GENOMIC DNA]</scope>
    <source>
        <strain evidence="4">Pseudo-F2</strain>
    </source>
</reference>
<comment type="similarity">
    <text evidence="1">Belongs to the SNW family.</text>
</comment>
<evidence type="ECO:0000313" key="5">
    <source>
        <dbReference type="Proteomes" id="UP001324115"/>
    </source>
</evidence>
<name>A0AAN7IY69_QUERU</name>